<gene>
    <name evidence="4" type="ORF">P4O66_022751</name>
</gene>
<dbReference type="InterPro" id="IPR023780">
    <property type="entry name" value="Chromo_domain"/>
</dbReference>
<dbReference type="InterPro" id="IPR000953">
    <property type="entry name" value="Chromo/chromo_shadow_dom"/>
</dbReference>
<dbReference type="Pfam" id="PF00385">
    <property type="entry name" value="Chromo"/>
    <property type="match status" value="1"/>
</dbReference>
<sequence>MVQGKQTDLGGDAPETTTAVLAPQASSRRGEGPYTINDQINEVSYRVGLTGSSRASQAFHVSAQEPMTEGPLAVEEAPSGDPSPPLEMGEGQMYRVRTLLDSQRRGRELQYLVDWEGYSPEDRSWVPASQILDPNLVTSFHRLYPLKPALSRRGWRHSRSLAGGSVMVGWSPIRRDTPTPDRSRTTNQPRS</sequence>
<evidence type="ECO:0000256" key="2">
    <source>
        <dbReference type="SAM" id="MobiDB-lite"/>
    </source>
</evidence>
<dbReference type="InterPro" id="IPR016197">
    <property type="entry name" value="Chromo-like_dom_sf"/>
</dbReference>
<evidence type="ECO:0000313" key="4">
    <source>
        <dbReference type="EMBL" id="KAK1801486.1"/>
    </source>
</evidence>
<feature type="region of interest" description="Disordered" evidence="2">
    <location>
        <begin position="68"/>
        <end position="89"/>
    </location>
</feature>
<dbReference type="SMART" id="SM00298">
    <property type="entry name" value="CHROMO"/>
    <property type="match status" value="1"/>
</dbReference>
<feature type="compositionally biased region" description="Polar residues" evidence="2">
    <location>
        <begin position="15"/>
        <end position="27"/>
    </location>
</feature>
<feature type="domain" description="Chromo" evidence="3">
    <location>
        <begin position="94"/>
        <end position="152"/>
    </location>
</feature>
<feature type="region of interest" description="Disordered" evidence="2">
    <location>
        <begin position="1"/>
        <end position="37"/>
    </location>
</feature>
<protein>
    <recommendedName>
        <fullName evidence="3">Chromo domain-containing protein</fullName>
    </recommendedName>
</protein>
<dbReference type="SUPFAM" id="SSF54160">
    <property type="entry name" value="Chromo domain-like"/>
    <property type="match status" value="1"/>
</dbReference>
<accession>A0AAD8ZLR6</accession>
<dbReference type="Proteomes" id="UP001239994">
    <property type="component" value="Unassembled WGS sequence"/>
</dbReference>
<comment type="subcellular location">
    <subcellularLocation>
        <location evidence="1">Nucleus</location>
    </subcellularLocation>
</comment>
<dbReference type="Gene3D" id="2.40.50.40">
    <property type="match status" value="1"/>
</dbReference>
<feature type="region of interest" description="Disordered" evidence="2">
    <location>
        <begin position="170"/>
        <end position="191"/>
    </location>
</feature>
<name>A0AAD8ZLR6_9TELE</name>
<comment type="caution">
    <text evidence="4">The sequence shown here is derived from an EMBL/GenBank/DDBJ whole genome shotgun (WGS) entry which is preliminary data.</text>
</comment>
<reference evidence="4" key="1">
    <citation type="submission" date="2023-03" db="EMBL/GenBank/DDBJ databases">
        <title>Electrophorus voltai genome.</title>
        <authorList>
            <person name="Bian C."/>
        </authorList>
    </citation>
    <scope>NUCLEOTIDE SEQUENCE</scope>
    <source>
        <strain evidence="4">CB-2022</strain>
        <tissue evidence="4">Muscle</tissue>
    </source>
</reference>
<dbReference type="GO" id="GO:0005634">
    <property type="term" value="C:nucleus"/>
    <property type="evidence" value="ECO:0007669"/>
    <property type="project" value="UniProtKB-SubCell"/>
</dbReference>
<dbReference type="PROSITE" id="PS50013">
    <property type="entry name" value="CHROMO_2"/>
    <property type="match status" value="1"/>
</dbReference>
<organism evidence="4 5">
    <name type="scientific">Electrophorus voltai</name>
    <dbReference type="NCBI Taxonomy" id="2609070"/>
    <lineage>
        <taxon>Eukaryota</taxon>
        <taxon>Metazoa</taxon>
        <taxon>Chordata</taxon>
        <taxon>Craniata</taxon>
        <taxon>Vertebrata</taxon>
        <taxon>Euteleostomi</taxon>
        <taxon>Actinopterygii</taxon>
        <taxon>Neopterygii</taxon>
        <taxon>Teleostei</taxon>
        <taxon>Ostariophysi</taxon>
        <taxon>Gymnotiformes</taxon>
        <taxon>Gymnotoidei</taxon>
        <taxon>Gymnotidae</taxon>
        <taxon>Electrophorus</taxon>
    </lineage>
</organism>
<evidence type="ECO:0000313" key="5">
    <source>
        <dbReference type="Proteomes" id="UP001239994"/>
    </source>
</evidence>
<dbReference type="AlphaFoldDB" id="A0AAD8ZLR6"/>
<dbReference type="EMBL" id="JAROKS010000009">
    <property type="protein sequence ID" value="KAK1801486.1"/>
    <property type="molecule type" value="Genomic_DNA"/>
</dbReference>
<evidence type="ECO:0000256" key="1">
    <source>
        <dbReference type="ARBA" id="ARBA00004123"/>
    </source>
</evidence>
<proteinExistence type="predicted"/>
<evidence type="ECO:0000259" key="3">
    <source>
        <dbReference type="PROSITE" id="PS50013"/>
    </source>
</evidence>
<feature type="compositionally biased region" description="Basic and acidic residues" evidence="2">
    <location>
        <begin position="173"/>
        <end position="184"/>
    </location>
</feature>
<keyword evidence="5" id="KW-1185">Reference proteome</keyword>